<evidence type="ECO:0000259" key="8">
    <source>
        <dbReference type="PROSITE" id="PS51032"/>
    </source>
</evidence>
<keyword evidence="6" id="KW-0804">Transcription</keyword>
<proteinExistence type="predicted"/>
<dbReference type="AlphaFoldDB" id="A0AAD5BZG3"/>
<dbReference type="FunFam" id="3.30.730.10:FF:000001">
    <property type="entry name" value="Ethylene-responsive transcription factor 2"/>
    <property type="match status" value="1"/>
</dbReference>
<dbReference type="Pfam" id="PF00847">
    <property type="entry name" value="AP2"/>
    <property type="match status" value="1"/>
</dbReference>
<name>A0AAD5BZG3_AMBAR</name>
<evidence type="ECO:0000313" key="10">
    <source>
        <dbReference type="Proteomes" id="UP001206925"/>
    </source>
</evidence>
<dbReference type="PANTHER" id="PTHR31677:SF252">
    <property type="entry name" value="ETHYLENE-RESPONSIVE TRANSCRIPTION FACTOR 3"/>
    <property type="match status" value="1"/>
</dbReference>
<dbReference type="GO" id="GO:0005634">
    <property type="term" value="C:nucleus"/>
    <property type="evidence" value="ECO:0007669"/>
    <property type="project" value="UniProtKB-SubCell"/>
</dbReference>
<dbReference type="Proteomes" id="UP001206925">
    <property type="component" value="Unassembled WGS sequence"/>
</dbReference>
<evidence type="ECO:0000256" key="3">
    <source>
        <dbReference type="ARBA" id="ARBA00022821"/>
    </source>
</evidence>
<dbReference type="GO" id="GO:0006952">
    <property type="term" value="P:defense response"/>
    <property type="evidence" value="ECO:0007669"/>
    <property type="project" value="UniProtKB-KW"/>
</dbReference>
<dbReference type="GO" id="GO:0003677">
    <property type="term" value="F:DNA binding"/>
    <property type="evidence" value="ECO:0007669"/>
    <property type="project" value="UniProtKB-KW"/>
</dbReference>
<keyword evidence="10" id="KW-1185">Reference proteome</keyword>
<reference evidence="9" key="1">
    <citation type="submission" date="2022-06" db="EMBL/GenBank/DDBJ databases">
        <title>Uncovering the hologenomic basis of an extraordinary plant invasion.</title>
        <authorList>
            <person name="Bieker V.C."/>
            <person name="Martin M.D."/>
            <person name="Gilbert T."/>
            <person name="Hodgins K."/>
            <person name="Battlay P."/>
            <person name="Petersen B."/>
            <person name="Wilson J."/>
        </authorList>
    </citation>
    <scope>NUCLEOTIDE SEQUENCE</scope>
    <source>
        <strain evidence="9">AA19_3_7</strain>
        <tissue evidence="9">Leaf</tissue>
    </source>
</reference>
<organism evidence="9 10">
    <name type="scientific">Ambrosia artemisiifolia</name>
    <name type="common">Common ragweed</name>
    <dbReference type="NCBI Taxonomy" id="4212"/>
    <lineage>
        <taxon>Eukaryota</taxon>
        <taxon>Viridiplantae</taxon>
        <taxon>Streptophyta</taxon>
        <taxon>Embryophyta</taxon>
        <taxon>Tracheophyta</taxon>
        <taxon>Spermatophyta</taxon>
        <taxon>Magnoliopsida</taxon>
        <taxon>eudicotyledons</taxon>
        <taxon>Gunneridae</taxon>
        <taxon>Pentapetalae</taxon>
        <taxon>asterids</taxon>
        <taxon>campanulids</taxon>
        <taxon>Asterales</taxon>
        <taxon>Asteraceae</taxon>
        <taxon>Asteroideae</taxon>
        <taxon>Heliantheae alliance</taxon>
        <taxon>Heliantheae</taxon>
        <taxon>Ambrosia</taxon>
    </lineage>
</organism>
<keyword evidence="5" id="KW-0238">DNA-binding</keyword>
<sequence length="134" mass="14951">MITNTFKVRSGRNCSNSTAVGPSSLPLTKPQKEFHYRGVRKRPWGRYAAEIRDPWKKTRLWLGTFDTAEDAARAYDAAAFRLRGVKAKMNFGLSGYKPPVFEKQTENNNIREVFSHHSGGDGDINGCIDQGDGG</sequence>
<dbReference type="CDD" id="cd00018">
    <property type="entry name" value="AP2"/>
    <property type="match status" value="1"/>
</dbReference>
<dbReference type="Gene3D" id="3.30.730.10">
    <property type="entry name" value="AP2/ERF domain"/>
    <property type="match status" value="1"/>
</dbReference>
<protein>
    <recommendedName>
        <fullName evidence="8">AP2/ERF domain-containing protein</fullName>
    </recommendedName>
</protein>
<dbReference type="InterPro" id="IPR036955">
    <property type="entry name" value="AP2/ERF_dom_sf"/>
</dbReference>
<evidence type="ECO:0000256" key="1">
    <source>
        <dbReference type="ARBA" id="ARBA00004123"/>
    </source>
</evidence>
<keyword evidence="3" id="KW-0611">Plant defense</keyword>
<dbReference type="GO" id="GO:0009873">
    <property type="term" value="P:ethylene-activated signaling pathway"/>
    <property type="evidence" value="ECO:0007669"/>
    <property type="project" value="UniProtKB-KW"/>
</dbReference>
<dbReference type="InterPro" id="IPR001471">
    <property type="entry name" value="AP2/ERF_dom"/>
</dbReference>
<gene>
    <name evidence="9" type="ORF">M8C21_024373</name>
</gene>
<evidence type="ECO:0000256" key="5">
    <source>
        <dbReference type="ARBA" id="ARBA00023125"/>
    </source>
</evidence>
<dbReference type="SUPFAM" id="SSF54171">
    <property type="entry name" value="DNA-binding domain"/>
    <property type="match status" value="1"/>
</dbReference>
<evidence type="ECO:0000256" key="2">
    <source>
        <dbReference type="ARBA" id="ARBA00022745"/>
    </source>
</evidence>
<dbReference type="SMART" id="SM00380">
    <property type="entry name" value="AP2"/>
    <property type="match status" value="1"/>
</dbReference>
<comment type="subcellular location">
    <subcellularLocation>
        <location evidence="1">Nucleus</location>
    </subcellularLocation>
</comment>
<feature type="domain" description="AP2/ERF" evidence="8">
    <location>
        <begin position="35"/>
        <end position="92"/>
    </location>
</feature>
<evidence type="ECO:0000313" key="9">
    <source>
        <dbReference type="EMBL" id="KAI7732044.1"/>
    </source>
</evidence>
<keyword evidence="4" id="KW-0805">Transcription regulation</keyword>
<dbReference type="PANTHER" id="PTHR31677">
    <property type="entry name" value="AP2 DOMAIN CLASS TRANSCRIPTION FACTOR"/>
    <property type="match status" value="1"/>
</dbReference>
<accession>A0AAD5BZG3</accession>
<dbReference type="GO" id="GO:0003700">
    <property type="term" value="F:DNA-binding transcription factor activity"/>
    <property type="evidence" value="ECO:0007669"/>
    <property type="project" value="InterPro"/>
</dbReference>
<dbReference type="EMBL" id="JAMZMK010010327">
    <property type="protein sequence ID" value="KAI7732044.1"/>
    <property type="molecule type" value="Genomic_DNA"/>
</dbReference>
<dbReference type="InterPro" id="IPR016177">
    <property type="entry name" value="DNA-bd_dom_sf"/>
</dbReference>
<evidence type="ECO:0000256" key="6">
    <source>
        <dbReference type="ARBA" id="ARBA00023163"/>
    </source>
</evidence>
<dbReference type="PROSITE" id="PS51032">
    <property type="entry name" value="AP2_ERF"/>
    <property type="match status" value="1"/>
</dbReference>
<comment type="caution">
    <text evidence="9">The sequence shown here is derived from an EMBL/GenBank/DDBJ whole genome shotgun (WGS) entry which is preliminary data.</text>
</comment>
<dbReference type="PRINTS" id="PR00367">
    <property type="entry name" value="ETHRSPELEMNT"/>
</dbReference>
<keyword evidence="2" id="KW-0936">Ethylene signaling pathway</keyword>
<evidence type="ECO:0000256" key="4">
    <source>
        <dbReference type="ARBA" id="ARBA00023015"/>
    </source>
</evidence>
<evidence type="ECO:0000256" key="7">
    <source>
        <dbReference type="ARBA" id="ARBA00023242"/>
    </source>
</evidence>
<keyword evidence="7" id="KW-0539">Nucleus</keyword>